<accession>A0ABX8F1Q6</accession>
<protein>
    <recommendedName>
        <fullName evidence="3">Ig-like domain repeat protein</fullName>
    </recommendedName>
</protein>
<evidence type="ECO:0008006" key="3">
    <source>
        <dbReference type="Google" id="ProtNLM"/>
    </source>
</evidence>
<keyword evidence="2" id="KW-1185">Reference proteome</keyword>
<evidence type="ECO:0000313" key="2">
    <source>
        <dbReference type="Proteomes" id="UP000681155"/>
    </source>
</evidence>
<reference evidence="1 2" key="1">
    <citation type="submission" date="2021-05" db="EMBL/GenBank/DDBJ databases">
        <title>Complete genome of the cytokinin-producing biocontrol strain Pseudomonas fluorescens G20-18.</title>
        <authorList>
            <person name="Nielsen T.K."/>
            <person name="Mekureyaw M.F."/>
            <person name="Hansen L.H."/>
            <person name="Nicolaisen M.H."/>
            <person name="Roitsch T.G."/>
            <person name="Hennessy R.C."/>
        </authorList>
    </citation>
    <scope>NUCLEOTIDE SEQUENCE [LARGE SCALE GENOMIC DNA]</scope>
    <source>
        <strain evidence="1 2">G20-18</strain>
    </source>
</reference>
<dbReference type="Proteomes" id="UP000681155">
    <property type="component" value="Chromosome"/>
</dbReference>
<name>A0ABX8F1Q6_9PSED</name>
<gene>
    <name evidence="1" type="ORF">KJF94_04325</name>
</gene>
<dbReference type="InterPro" id="IPR013783">
    <property type="entry name" value="Ig-like_fold"/>
</dbReference>
<evidence type="ECO:0000313" key="1">
    <source>
        <dbReference type="EMBL" id="QVW24817.1"/>
    </source>
</evidence>
<sequence length="497" mass="53851">MTDFPSNNLSQTTNDLVDENLLTVSKILDRNGVSIGRTTYETAIKVSGINAEPKNKVWIMNGNEELGEATTGDSGEWESPLLDLKHFDCYKVRAVGQWSPNPSSLPRNFTAATRTPIINEVLSDGKPIADNDTISTTEVTFFVNAIPSQNARLFNGEDLLKTEPTNNCGKCTFVLTDLEPATYRIKVKATNDNESTVFNFTVKEDVTTPVTLDKVTDLDGNEIGKNTTTSKTSLYVEGEGKKDEKVEIFNGTDSLGEATVDAAGRYKHPIGPLADGPYDLTAVAQWTDGGTSDPYPFTVEAIKLATLDKVTDLDGNKIEKNTTTSKTSLYVEGEGKKDEKVEIFNGTDSLGEATVDAAGRYKHPIGPLADGPYDLTAVAQWTDGGTSDPYPFAVKAASNAPTNTRIYDADGNVIADGGDINKSWFIARGDHTPNSVVKIKVNGVIQTKSETTNDEGKWAFFLSDLKVGETYEIIALTEDETAESDPWRVVAQPPSKS</sequence>
<dbReference type="RefSeq" id="WP_214381431.1">
    <property type="nucleotide sequence ID" value="NZ_CP075566.1"/>
</dbReference>
<dbReference type="EMBL" id="CP075566">
    <property type="protein sequence ID" value="QVW24817.1"/>
    <property type="molecule type" value="Genomic_DNA"/>
</dbReference>
<dbReference type="Gene3D" id="2.60.40.10">
    <property type="entry name" value="Immunoglobulins"/>
    <property type="match status" value="2"/>
</dbReference>
<organism evidence="1 2">
    <name type="scientific">Pseudomonas hormoni</name>
    <dbReference type="NCBI Taxonomy" id="3093767"/>
    <lineage>
        <taxon>Bacteria</taxon>
        <taxon>Pseudomonadati</taxon>
        <taxon>Pseudomonadota</taxon>
        <taxon>Gammaproteobacteria</taxon>
        <taxon>Pseudomonadales</taxon>
        <taxon>Pseudomonadaceae</taxon>
        <taxon>Pseudomonas</taxon>
    </lineage>
</organism>
<proteinExistence type="predicted"/>